<dbReference type="PROSITE" id="PS50110">
    <property type="entry name" value="RESPONSE_REGULATORY"/>
    <property type="match status" value="1"/>
</dbReference>
<dbReference type="EMBL" id="DSVQ01000010">
    <property type="protein sequence ID" value="HGT38572.1"/>
    <property type="molecule type" value="Genomic_DNA"/>
</dbReference>
<keyword evidence="1" id="KW-0597">Phosphoprotein</keyword>
<evidence type="ECO:0000256" key="1">
    <source>
        <dbReference type="PROSITE-ProRule" id="PRU00169"/>
    </source>
</evidence>
<comment type="caution">
    <text evidence="3">The sequence shown here is derived from an EMBL/GenBank/DDBJ whole genome shotgun (WGS) entry which is preliminary data.</text>
</comment>
<dbReference type="GO" id="GO:0000160">
    <property type="term" value="P:phosphorelay signal transduction system"/>
    <property type="evidence" value="ECO:0007669"/>
    <property type="project" value="InterPro"/>
</dbReference>
<organism evidence="3">
    <name type="scientific">Schlesneria paludicola</name>
    <dbReference type="NCBI Taxonomy" id="360056"/>
    <lineage>
        <taxon>Bacteria</taxon>
        <taxon>Pseudomonadati</taxon>
        <taxon>Planctomycetota</taxon>
        <taxon>Planctomycetia</taxon>
        <taxon>Planctomycetales</taxon>
        <taxon>Planctomycetaceae</taxon>
        <taxon>Schlesneria</taxon>
    </lineage>
</organism>
<evidence type="ECO:0000313" key="3">
    <source>
        <dbReference type="EMBL" id="HGT38572.1"/>
    </source>
</evidence>
<accession>A0A7C4LJG9</accession>
<dbReference type="SUPFAM" id="SSF52172">
    <property type="entry name" value="CheY-like"/>
    <property type="match status" value="1"/>
</dbReference>
<reference evidence="3" key="1">
    <citation type="journal article" date="2020" name="mSystems">
        <title>Genome- and Community-Level Interaction Insights into Carbon Utilization and Element Cycling Functions of Hydrothermarchaeota in Hydrothermal Sediment.</title>
        <authorList>
            <person name="Zhou Z."/>
            <person name="Liu Y."/>
            <person name="Xu W."/>
            <person name="Pan J."/>
            <person name="Luo Z.H."/>
            <person name="Li M."/>
        </authorList>
    </citation>
    <scope>NUCLEOTIDE SEQUENCE [LARGE SCALE GENOMIC DNA]</scope>
    <source>
        <strain evidence="3">SpSt-508</strain>
    </source>
</reference>
<proteinExistence type="predicted"/>
<evidence type="ECO:0000259" key="2">
    <source>
        <dbReference type="PROSITE" id="PS50110"/>
    </source>
</evidence>
<gene>
    <name evidence="3" type="ORF">ENS64_04830</name>
</gene>
<dbReference type="Gene3D" id="3.40.50.2300">
    <property type="match status" value="1"/>
</dbReference>
<dbReference type="InterPro" id="IPR011006">
    <property type="entry name" value="CheY-like_superfamily"/>
</dbReference>
<dbReference type="AlphaFoldDB" id="A0A7C4LJG9"/>
<dbReference type="Pfam" id="PF00072">
    <property type="entry name" value="Response_reg"/>
    <property type="match status" value="1"/>
</dbReference>
<protein>
    <submittedName>
        <fullName evidence="3">Response regulator</fullName>
    </submittedName>
</protein>
<dbReference type="InterPro" id="IPR001789">
    <property type="entry name" value="Sig_transdc_resp-reg_receiver"/>
</dbReference>
<sequence>MPRFVIADHDARFRDECRRSLAARGYQVKVAADGQQCMQQCQAKSPTVLLLDAELFWDRDVGVLDWLRQQADPNLVTVLLVGQQEDRPVPARLRHVVSAKVARPESSEEFDRFLSRLEDEVWWAQSGQYLY</sequence>
<name>A0A7C4LJG9_9PLAN</name>
<feature type="modified residue" description="4-aspartylphosphate" evidence="1">
    <location>
        <position position="52"/>
    </location>
</feature>
<feature type="domain" description="Response regulatory" evidence="2">
    <location>
        <begin position="3"/>
        <end position="118"/>
    </location>
</feature>